<dbReference type="InterPro" id="IPR036864">
    <property type="entry name" value="Zn2-C6_fun-type_DNA-bd_sf"/>
</dbReference>
<evidence type="ECO:0000256" key="3">
    <source>
        <dbReference type="ARBA" id="ARBA00023015"/>
    </source>
</evidence>
<dbReference type="InterPro" id="IPR001138">
    <property type="entry name" value="Zn2Cys6_DnaBD"/>
</dbReference>
<feature type="transmembrane region" description="Helical" evidence="8">
    <location>
        <begin position="12"/>
        <end position="31"/>
    </location>
</feature>
<dbReference type="Gene3D" id="4.10.240.10">
    <property type="entry name" value="Zn(2)-C6 fungal-type DNA-binding domain"/>
    <property type="match status" value="1"/>
</dbReference>
<dbReference type="GO" id="GO:0003677">
    <property type="term" value="F:DNA binding"/>
    <property type="evidence" value="ECO:0007669"/>
    <property type="project" value="UniProtKB-KW"/>
</dbReference>
<feature type="transmembrane region" description="Helical" evidence="8">
    <location>
        <begin position="86"/>
        <end position="113"/>
    </location>
</feature>
<accession>A0AAJ0FWQ6</accession>
<name>A0AAJ0FWQ6_9HYPO</name>
<dbReference type="Proteomes" id="UP001251528">
    <property type="component" value="Unassembled WGS sequence"/>
</dbReference>
<evidence type="ECO:0000256" key="7">
    <source>
        <dbReference type="SAM" id="MobiDB-lite"/>
    </source>
</evidence>
<dbReference type="GO" id="GO:0000981">
    <property type="term" value="F:DNA-binding transcription factor activity, RNA polymerase II-specific"/>
    <property type="evidence" value="ECO:0007669"/>
    <property type="project" value="InterPro"/>
</dbReference>
<keyword evidence="5" id="KW-0804">Transcription</keyword>
<comment type="caution">
    <text evidence="10">The sequence shown here is derived from an EMBL/GenBank/DDBJ whole genome shotgun (WGS) entry which is preliminary data.</text>
</comment>
<sequence length="1304" mass="146800">MRRRAKALRGSSWSSSLPTLFAATTLLQLTFYQWARRWTISGAPILTLFILQGEANGNRILPFAHVWSLFTTVNLVYAIASTSWLLYWVFTVLCYPAIFFVCLFQFQVVGVLTREMMRVLIRKQLHFIDDKIALFDIPALEIDTDVDGLMVWRGITFSLSILSFTVHGVEVGIKISDDLELAIQVDSVVVSLFRGIQVGDCFVNLKGERHEMTDGDVTAMSGSASSRTIMTNDRLASKDQNALGIRPDLSRMKSEMTDGRPPEDSCHRMAMKDVKQYRLYSTPAEEQYRQKLKFIDDTSAIRQALIRLEQLNKNAESTIDVIDASDENALRAAVCSQLHPKPSISHPPRRSIKVTTLQHLMPPRVRGFLHRLPMLLRLLLNPIAYFHPVKISSITATASGRWIETMVLQGIFKGHDDSDADVQHLKDRISTWASDANFAIVLGNMTGDAQVPFLPSNSIFCQLAFDDVLAYRALPEAPNLTQIVALGGADATFTVPSFLLPHHEHLLPEIPTQETEEADAGESDMSEGEGRNDLKESEDGNDEANVKMAVRVHLPATFDQELLDFIALLVKASKIMEIEETTRSIDQDKTKLSEVASALNKKMKGGLKKAVIANDQWLAKLVGKVMQKLEEVSGDVGYSGNIPVALGPYRDTGWLQAEDKHFPSHIAGVNRFIQEEHPVEFPPRVSVLVVDLSSPQKHLCRVYCMEPAAPCRGSKDTDQCVMGETNTLADASPEKPLQLRPKGRSERRPEERTTGRVRRWAPKVKSGCLTCRRRRVKCDEAKPACKQCLRFGHICKGYSSIQDKYAFDLDPTALVLQRQQPLHQPAVAVTPSRVAPNWTEIELFHYFRNEVIPQIAGEFDHSFWMTHVLQTAQTQPILWYACNAVAAVHRKHHAGLTAGQDYRLHVHALQRYNTSLQHLISITQQAVIAPQDQEDIVTANTLFMILAWLRGDVSETFVHCENGHRLIGQFWLWDRTKLYRSYERDRMHPADSLCSMYFRADSMTMNMRETTFTNLDYWPGLALPLRDEPFVSIDEAYFEMEIIWNVGQDVTLADTPVEERNRIRGRQLERLRKWNGKFKDLISCQDLLRRPESSAVIVLQIRLILMEIMLNIDISRLESCWDDFDSEFESALTLADDLSTRKAISPGHAAPPAAAHARKREGRTVSITPLLNEPLFLVARRCRRPVLRRRAVGLLIRDFYRSAAIDTALFICMAKAIIDIEEGMWKSAQTAECGCTRGSFVCNGHRVMKTTLRYPLEGVAELQAVTVNDLALGLGGSSVSMAYGVYRGEGEVFEPRTAGAEAAV</sequence>
<feature type="transmembrane region" description="Helical" evidence="8">
    <location>
        <begin position="60"/>
        <end position="80"/>
    </location>
</feature>
<evidence type="ECO:0000256" key="1">
    <source>
        <dbReference type="ARBA" id="ARBA00022723"/>
    </source>
</evidence>
<evidence type="ECO:0000259" key="9">
    <source>
        <dbReference type="PROSITE" id="PS50048"/>
    </source>
</evidence>
<keyword evidence="8" id="KW-1133">Transmembrane helix</keyword>
<dbReference type="SUPFAM" id="SSF57701">
    <property type="entry name" value="Zn2/Cys6 DNA-binding domain"/>
    <property type="match status" value="1"/>
</dbReference>
<feature type="compositionally biased region" description="Basic and acidic residues" evidence="7">
    <location>
        <begin position="743"/>
        <end position="754"/>
    </location>
</feature>
<dbReference type="PANTHER" id="PTHR36206">
    <property type="entry name" value="ASPERCRYPTIN BIOSYNTHESIS CLUSTER-SPECIFIC TRANSCRIPTION REGULATOR ATNN-RELATED"/>
    <property type="match status" value="1"/>
</dbReference>
<feature type="domain" description="Zn(2)-C6 fungal-type" evidence="9">
    <location>
        <begin position="767"/>
        <end position="795"/>
    </location>
</feature>
<dbReference type="InterPro" id="IPR052360">
    <property type="entry name" value="Transcr_Regulatory_Proteins"/>
</dbReference>
<evidence type="ECO:0000256" key="5">
    <source>
        <dbReference type="ARBA" id="ARBA00023163"/>
    </source>
</evidence>
<keyword evidence="3" id="KW-0805">Transcription regulation</keyword>
<evidence type="ECO:0000256" key="2">
    <source>
        <dbReference type="ARBA" id="ARBA00022833"/>
    </source>
</evidence>
<dbReference type="SMART" id="SM00066">
    <property type="entry name" value="GAL4"/>
    <property type="match status" value="1"/>
</dbReference>
<keyword evidence="1" id="KW-0479">Metal-binding</keyword>
<dbReference type="PROSITE" id="PS00463">
    <property type="entry name" value="ZN2_CY6_FUNGAL_1"/>
    <property type="match status" value="1"/>
</dbReference>
<keyword evidence="8" id="KW-0472">Membrane</keyword>
<reference evidence="10" key="1">
    <citation type="submission" date="2023-06" db="EMBL/GenBank/DDBJ databases">
        <title>Conoideocrella luteorostrata (Hypocreales: Clavicipitaceae), a potential biocontrol fungus for elongate hemlock scale in United States Christmas tree production areas.</title>
        <authorList>
            <person name="Barrett H."/>
            <person name="Lovett B."/>
            <person name="Macias A.M."/>
            <person name="Stajich J.E."/>
            <person name="Kasson M.T."/>
        </authorList>
    </citation>
    <scope>NUCLEOTIDE SEQUENCE</scope>
    <source>
        <strain evidence="10">ARSEF 14590</strain>
    </source>
</reference>
<keyword evidence="4" id="KW-0238">DNA-binding</keyword>
<protein>
    <recommendedName>
        <fullName evidence="9">Zn(2)-C6 fungal-type domain-containing protein</fullName>
    </recommendedName>
</protein>
<dbReference type="Pfam" id="PF11951">
    <property type="entry name" value="Fungal_trans_2"/>
    <property type="match status" value="1"/>
</dbReference>
<dbReference type="Pfam" id="PF00172">
    <property type="entry name" value="Zn_clus"/>
    <property type="match status" value="1"/>
</dbReference>
<keyword evidence="2" id="KW-0862">Zinc</keyword>
<organism evidence="10 11">
    <name type="scientific">Conoideocrella luteorostrata</name>
    <dbReference type="NCBI Taxonomy" id="1105319"/>
    <lineage>
        <taxon>Eukaryota</taxon>
        <taxon>Fungi</taxon>
        <taxon>Dikarya</taxon>
        <taxon>Ascomycota</taxon>
        <taxon>Pezizomycotina</taxon>
        <taxon>Sordariomycetes</taxon>
        <taxon>Hypocreomycetidae</taxon>
        <taxon>Hypocreales</taxon>
        <taxon>Clavicipitaceae</taxon>
        <taxon>Conoideocrella</taxon>
    </lineage>
</organism>
<proteinExistence type="predicted"/>
<evidence type="ECO:0000256" key="4">
    <source>
        <dbReference type="ARBA" id="ARBA00023125"/>
    </source>
</evidence>
<dbReference type="CDD" id="cd00067">
    <property type="entry name" value="GAL4"/>
    <property type="match status" value="1"/>
</dbReference>
<keyword evidence="11" id="KW-1185">Reference proteome</keyword>
<gene>
    <name evidence="10" type="ORF">QQS21_008191</name>
</gene>
<keyword evidence="8" id="KW-0812">Transmembrane</keyword>
<evidence type="ECO:0000313" key="11">
    <source>
        <dbReference type="Proteomes" id="UP001251528"/>
    </source>
</evidence>
<feature type="compositionally biased region" description="Acidic residues" evidence="7">
    <location>
        <begin position="514"/>
        <end position="527"/>
    </location>
</feature>
<dbReference type="GO" id="GO:0008270">
    <property type="term" value="F:zinc ion binding"/>
    <property type="evidence" value="ECO:0007669"/>
    <property type="project" value="InterPro"/>
</dbReference>
<dbReference type="InterPro" id="IPR021858">
    <property type="entry name" value="Fun_TF"/>
</dbReference>
<feature type="region of interest" description="Disordered" evidence="7">
    <location>
        <begin position="725"/>
        <end position="756"/>
    </location>
</feature>
<feature type="region of interest" description="Disordered" evidence="7">
    <location>
        <begin position="508"/>
        <end position="542"/>
    </location>
</feature>
<evidence type="ECO:0000256" key="6">
    <source>
        <dbReference type="ARBA" id="ARBA00023242"/>
    </source>
</evidence>
<feature type="compositionally biased region" description="Basic and acidic residues" evidence="7">
    <location>
        <begin position="528"/>
        <end position="538"/>
    </location>
</feature>
<evidence type="ECO:0000313" key="10">
    <source>
        <dbReference type="EMBL" id="KAK2594088.1"/>
    </source>
</evidence>
<evidence type="ECO:0000256" key="8">
    <source>
        <dbReference type="SAM" id="Phobius"/>
    </source>
</evidence>
<keyword evidence="6" id="KW-0539">Nucleus</keyword>
<dbReference type="EMBL" id="JASWJB010000181">
    <property type="protein sequence ID" value="KAK2594088.1"/>
    <property type="molecule type" value="Genomic_DNA"/>
</dbReference>
<dbReference type="PANTHER" id="PTHR36206:SF13">
    <property type="entry name" value="TRANSCRIPTIONAL REGULATORY PROTEIN MOC3"/>
    <property type="match status" value="1"/>
</dbReference>
<dbReference type="PROSITE" id="PS50048">
    <property type="entry name" value="ZN2_CY6_FUNGAL_2"/>
    <property type="match status" value="1"/>
</dbReference>